<feature type="signal peptide" evidence="1">
    <location>
        <begin position="1"/>
        <end position="23"/>
    </location>
</feature>
<dbReference type="Pfam" id="PF08750">
    <property type="entry name" value="CNP1"/>
    <property type="match status" value="1"/>
</dbReference>
<evidence type="ECO:0000259" key="2">
    <source>
        <dbReference type="Pfam" id="PF08750"/>
    </source>
</evidence>
<evidence type="ECO:0000313" key="4">
    <source>
        <dbReference type="Proteomes" id="UP000482155"/>
    </source>
</evidence>
<sequence length="186" mass="20692">MIDRLPAAASAMALFILALAASAASSGAAAQSSRFEEDFDDQNRPWQEIAVQLPGPPQDRQLLPFYVSPTATQKFAVDAESISVGQDGVVRYTIVVTSEGGARNVSYEGIRCATYERKFYAFGRPDGGWSRSRRDQWEKIDGHAVNRQQDALFRDYFCDSKTVAGSAKDMLERLRYQRTLSPQRGQ</sequence>
<keyword evidence="1" id="KW-0732">Signal</keyword>
<accession>A0A6B3SZ75</accession>
<comment type="caution">
    <text evidence="3">The sequence shown here is derived from an EMBL/GenBank/DDBJ whole genome shotgun (WGS) entry which is preliminary data.</text>
</comment>
<gene>
    <name evidence="3" type="ORF">G3574_25355</name>
</gene>
<protein>
    <recommendedName>
        <fullName evidence="2">CNP1-like uncharacterized domain-containing protein</fullName>
    </recommendedName>
</protein>
<proteinExistence type="predicted"/>
<evidence type="ECO:0000313" key="3">
    <source>
        <dbReference type="EMBL" id="NEX64422.1"/>
    </source>
</evidence>
<feature type="domain" description="CNP1-like uncharacterised" evidence="2">
    <location>
        <begin position="42"/>
        <end position="175"/>
    </location>
</feature>
<organism evidence="3 4">
    <name type="scientific">Noviherbaspirillum galbum</name>
    <dbReference type="NCBI Taxonomy" id="2709383"/>
    <lineage>
        <taxon>Bacteria</taxon>
        <taxon>Pseudomonadati</taxon>
        <taxon>Pseudomonadota</taxon>
        <taxon>Betaproteobacteria</taxon>
        <taxon>Burkholderiales</taxon>
        <taxon>Oxalobacteraceae</taxon>
        <taxon>Noviherbaspirillum</taxon>
    </lineage>
</organism>
<keyword evidence="4" id="KW-1185">Reference proteome</keyword>
<evidence type="ECO:0000256" key="1">
    <source>
        <dbReference type="SAM" id="SignalP"/>
    </source>
</evidence>
<dbReference type="EMBL" id="JAAIVB010000079">
    <property type="protein sequence ID" value="NEX64422.1"/>
    <property type="molecule type" value="Genomic_DNA"/>
</dbReference>
<feature type="chain" id="PRO_5025651692" description="CNP1-like uncharacterized domain-containing protein" evidence="1">
    <location>
        <begin position="24"/>
        <end position="186"/>
    </location>
</feature>
<dbReference type="AlphaFoldDB" id="A0A6B3SZ75"/>
<dbReference type="RefSeq" id="WP_163968350.1">
    <property type="nucleotide sequence ID" value="NZ_JAAIVB010000079.1"/>
</dbReference>
<dbReference type="Proteomes" id="UP000482155">
    <property type="component" value="Unassembled WGS sequence"/>
</dbReference>
<name>A0A6B3SZ75_9BURK</name>
<reference evidence="3 4" key="1">
    <citation type="submission" date="2020-02" db="EMBL/GenBank/DDBJ databases">
        <authorList>
            <person name="Kim M.K."/>
        </authorList>
    </citation>
    <scope>NUCLEOTIDE SEQUENCE [LARGE SCALE GENOMIC DNA]</scope>
    <source>
        <strain evidence="3 4">17J57-3</strain>
    </source>
</reference>
<dbReference type="InterPro" id="IPR014861">
    <property type="entry name" value="CNP1-like_dom"/>
</dbReference>